<keyword evidence="2" id="KW-0472">Membrane</keyword>
<accession>A0A0G1Y2L4</accession>
<name>A0A0G1Y2L4_9BACT</name>
<feature type="region of interest" description="Disordered" evidence="1">
    <location>
        <begin position="79"/>
        <end position="98"/>
    </location>
</feature>
<dbReference type="STRING" id="1618607.UY86_C0009G0044"/>
<reference evidence="3 4" key="1">
    <citation type="journal article" date="2015" name="Nature">
        <title>rRNA introns, odd ribosomes, and small enigmatic genomes across a large radiation of phyla.</title>
        <authorList>
            <person name="Brown C.T."/>
            <person name="Hug L.A."/>
            <person name="Thomas B.C."/>
            <person name="Sharon I."/>
            <person name="Castelle C.J."/>
            <person name="Singh A."/>
            <person name="Wilkins M.J."/>
            <person name="Williams K.H."/>
            <person name="Banfield J.F."/>
        </authorList>
    </citation>
    <scope>NUCLEOTIDE SEQUENCE [LARGE SCALE GENOMIC DNA]</scope>
</reference>
<organism evidence="3 4">
    <name type="scientific">Candidatus Adlerbacteria bacterium GW2011_GWB1_54_7</name>
    <dbReference type="NCBI Taxonomy" id="1618607"/>
    <lineage>
        <taxon>Bacteria</taxon>
        <taxon>Candidatus Adleribacteriota</taxon>
    </lineage>
</organism>
<evidence type="ECO:0000256" key="1">
    <source>
        <dbReference type="SAM" id="MobiDB-lite"/>
    </source>
</evidence>
<protein>
    <submittedName>
        <fullName evidence="3">Uncharacterized protein</fullName>
    </submittedName>
</protein>
<dbReference type="Proteomes" id="UP000033852">
    <property type="component" value="Unassembled WGS sequence"/>
</dbReference>
<gene>
    <name evidence="3" type="ORF">UY86_C0009G0044</name>
</gene>
<proteinExistence type="predicted"/>
<keyword evidence="2" id="KW-0812">Transmembrane</keyword>
<dbReference type="EMBL" id="LCRR01000009">
    <property type="protein sequence ID" value="KKW37410.1"/>
    <property type="molecule type" value="Genomic_DNA"/>
</dbReference>
<dbReference type="AlphaFoldDB" id="A0A0G1Y2L4"/>
<feature type="transmembrane region" description="Helical" evidence="2">
    <location>
        <begin position="12"/>
        <end position="29"/>
    </location>
</feature>
<keyword evidence="2" id="KW-1133">Transmembrane helix</keyword>
<comment type="caution">
    <text evidence="3">The sequence shown here is derived from an EMBL/GenBank/DDBJ whole genome shotgun (WGS) entry which is preliminary data.</text>
</comment>
<evidence type="ECO:0000313" key="3">
    <source>
        <dbReference type="EMBL" id="KKW37410.1"/>
    </source>
</evidence>
<sequence>MGLSALKNSKIIQWGVIAAVIALGYFWYASSDAGPLLSIPQAPSPASQEILLTLGNLRQIVLDPSLFEDPIFTSLVDSSTSIPQESVGRRNPFAPIGR</sequence>
<evidence type="ECO:0000313" key="4">
    <source>
        <dbReference type="Proteomes" id="UP000033852"/>
    </source>
</evidence>
<evidence type="ECO:0000256" key="2">
    <source>
        <dbReference type="SAM" id="Phobius"/>
    </source>
</evidence>